<keyword evidence="1" id="KW-0812">Transmembrane</keyword>
<sequence>MSILTIALIFFGTLNYLFIFWKLLREDYSSQLIFSTGFYVIFGSLAVGLMTNKLLPGFWFWGATLGFSLGVAVSTLRYKLRLFEVLEAAGIGHIFILMTIFLADSISRSSYTSLVASLIMLGLVLMFFFLKSKYKRFSWYKSGKVGFSGLITLGLFFILRASFAFQAVNVLSYIEKFKFLDFGVSILIAIAMFLSVYKLSMEGVI</sequence>
<feature type="transmembrane region" description="Helical" evidence="1">
    <location>
        <begin position="150"/>
        <end position="173"/>
    </location>
</feature>
<gene>
    <name evidence="2" type="ORF">A2627_02040</name>
</gene>
<proteinExistence type="predicted"/>
<evidence type="ECO:0000256" key="1">
    <source>
        <dbReference type="SAM" id="Phobius"/>
    </source>
</evidence>
<dbReference type="Proteomes" id="UP000178851">
    <property type="component" value="Unassembled WGS sequence"/>
</dbReference>
<organism evidence="2 3">
    <name type="scientific">Candidatus Woesebacteria bacterium RIFCSPHIGHO2_01_FULL_39_28</name>
    <dbReference type="NCBI Taxonomy" id="1802496"/>
    <lineage>
        <taxon>Bacteria</taxon>
        <taxon>Candidatus Woeseibacteriota</taxon>
    </lineage>
</organism>
<feature type="transmembrane region" description="Helical" evidence="1">
    <location>
        <begin position="179"/>
        <end position="197"/>
    </location>
</feature>
<evidence type="ECO:0000313" key="3">
    <source>
        <dbReference type="Proteomes" id="UP000178851"/>
    </source>
</evidence>
<feature type="transmembrane region" description="Helical" evidence="1">
    <location>
        <begin position="31"/>
        <end position="52"/>
    </location>
</feature>
<feature type="transmembrane region" description="Helical" evidence="1">
    <location>
        <begin position="85"/>
        <end position="103"/>
    </location>
</feature>
<reference evidence="2 3" key="1">
    <citation type="journal article" date="2016" name="Nat. Commun.">
        <title>Thousands of microbial genomes shed light on interconnected biogeochemical processes in an aquifer system.</title>
        <authorList>
            <person name="Anantharaman K."/>
            <person name="Brown C.T."/>
            <person name="Hug L.A."/>
            <person name="Sharon I."/>
            <person name="Castelle C.J."/>
            <person name="Probst A.J."/>
            <person name="Thomas B.C."/>
            <person name="Singh A."/>
            <person name="Wilkins M.J."/>
            <person name="Karaoz U."/>
            <person name="Brodie E.L."/>
            <person name="Williams K.H."/>
            <person name="Hubbard S.S."/>
            <person name="Banfield J.F."/>
        </authorList>
    </citation>
    <scope>NUCLEOTIDE SEQUENCE [LARGE SCALE GENOMIC DNA]</scope>
</reference>
<name>A0A1F7YB66_9BACT</name>
<dbReference type="AlphaFoldDB" id="A0A1F7YB66"/>
<keyword evidence="1" id="KW-1133">Transmembrane helix</keyword>
<dbReference type="EMBL" id="MGGI01000028">
    <property type="protein sequence ID" value="OGM24543.1"/>
    <property type="molecule type" value="Genomic_DNA"/>
</dbReference>
<evidence type="ECO:0000313" key="2">
    <source>
        <dbReference type="EMBL" id="OGM24543.1"/>
    </source>
</evidence>
<feature type="transmembrane region" description="Helical" evidence="1">
    <location>
        <begin position="58"/>
        <end position="78"/>
    </location>
</feature>
<feature type="transmembrane region" description="Helical" evidence="1">
    <location>
        <begin position="109"/>
        <end position="130"/>
    </location>
</feature>
<comment type="caution">
    <text evidence="2">The sequence shown here is derived from an EMBL/GenBank/DDBJ whole genome shotgun (WGS) entry which is preliminary data.</text>
</comment>
<feature type="transmembrane region" description="Helical" evidence="1">
    <location>
        <begin position="6"/>
        <end position="24"/>
    </location>
</feature>
<protein>
    <submittedName>
        <fullName evidence="2">Uncharacterized protein</fullName>
    </submittedName>
</protein>
<accession>A0A1F7YB66</accession>
<keyword evidence="1" id="KW-0472">Membrane</keyword>